<dbReference type="InterPro" id="IPR010127">
    <property type="entry name" value="Phasin_subfam-1"/>
</dbReference>
<keyword evidence="3" id="KW-1185">Reference proteome</keyword>
<feature type="domain" description="Phasin" evidence="1">
    <location>
        <begin position="57"/>
        <end position="152"/>
    </location>
</feature>
<proteinExistence type="predicted"/>
<accession>A0A0F5MP40</accession>
<name>A0A0F5MP40_9RICK</name>
<sequence length="169" mass="19037">MLQRTISYVTLLLRLKTNIDGEFKMVQSNFTNPFAEMFKMFGENNMMGKMPGFDMSQMMNMQRRNAEAMGSMGQVMAEGMQTMMKRQGEMMHSGANQVMHLVKEISASPEMGMQKSASFVKHGLENASSNAREMMDVAMKSGMEVFDMMSKKISENMECASPCMAKKKA</sequence>
<evidence type="ECO:0000313" key="3">
    <source>
        <dbReference type="Proteomes" id="UP000033358"/>
    </source>
</evidence>
<reference evidence="2 3" key="1">
    <citation type="submission" date="2015-02" db="EMBL/GenBank/DDBJ databases">
        <title>Single cell genomics of a rare environmental alphaproteobacterium provides unique insights into Rickettsiaceae evolution.</title>
        <authorList>
            <person name="Martijn J."/>
            <person name="Schulz F."/>
            <person name="Zaremba-Niedzwiedzka K."/>
            <person name="Viklund J."/>
            <person name="Stepanauskas R."/>
            <person name="Andersson S.G.E."/>
            <person name="Horn M."/>
            <person name="Guy L."/>
            <person name="Ettema T.J.G."/>
        </authorList>
    </citation>
    <scope>NUCLEOTIDE SEQUENCE [LARGE SCALE GENOMIC DNA]</scope>
    <source>
        <strain evidence="2 3">SCGC AAA041-L04</strain>
    </source>
</reference>
<dbReference type="InterPro" id="IPR018968">
    <property type="entry name" value="Phasin"/>
</dbReference>
<dbReference type="EMBL" id="JYHA01000050">
    <property type="protein sequence ID" value="KKB96598.1"/>
    <property type="molecule type" value="Genomic_DNA"/>
</dbReference>
<dbReference type="Proteomes" id="UP000033358">
    <property type="component" value="Unassembled WGS sequence"/>
</dbReference>
<dbReference type="AlphaFoldDB" id="A0A0F5MP40"/>
<evidence type="ECO:0000259" key="1">
    <source>
        <dbReference type="Pfam" id="PF09361"/>
    </source>
</evidence>
<protein>
    <submittedName>
        <fullName evidence="2">Phasin protein</fullName>
    </submittedName>
</protein>
<organism evidence="2 3">
    <name type="scientific">Candidatus Arcanibacter lacustris</name>
    <dbReference type="NCBI Taxonomy" id="1607817"/>
    <lineage>
        <taxon>Bacteria</taxon>
        <taxon>Pseudomonadati</taxon>
        <taxon>Pseudomonadota</taxon>
        <taxon>Alphaproteobacteria</taxon>
        <taxon>Rickettsiales</taxon>
        <taxon>Candidatus Arcanibacter</taxon>
    </lineage>
</organism>
<dbReference type="Pfam" id="PF09361">
    <property type="entry name" value="Phasin_2"/>
    <property type="match status" value="1"/>
</dbReference>
<gene>
    <name evidence="2" type="ORF">SZ25_00314</name>
</gene>
<evidence type="ECO:0000313" key="2">
    <source>
        <dbReference type="EMBL" id="KKB96598.1"/>
    </source>
</evidence>
<dbReference type="NCBIfam" id="TIGR01841">
    <property type="entry name" value="phasin"/>
    <property type="match status" value="1"/>
</dbReference>
<comment type="caution">
    <text evidence="2">The sequence shown here is derived from an EMBL/GenBank/DDBJ whole genome shotgun (WGS) entry which is preliminary data.</text>
</comment>